<dbReference type="EMBL" id="JAIZAY010000006">
    <property type="protein sequence ID" value="KAJ8040944.1"/>
    <property type="molecule type" value="Genomic_DNA"/>
</dbReference>
<comment type="caution">
    <text evidence="2">The sequence shown here is derived from an EMBL/GenBank/DDBJ whole genome shotgun (WGS) entry which is preliminary data.</text>
</comment>
<name>A0A9Q1CA72_HOLLE</name>
<gene>
    <name evidence="2" type="ORF">HOLleu_15405</name>
</gene>
<dbReference type="AlphaFoldDB" id="A0A9Q1CA72"/>
<protein>
    <submittedName>
        <fullName evidence="2">Uncharacterized protein</fullName>
    </submittedName>
</protein>
<dbReference type="Proteomes" id="UP001152320">
    <property type="component" value="Chromosome 6"/>
</dbReference>
<evidence type="ECO:0000256" key="1">
    <source>
        <dbReference type="SAM" id="MobiDB-lite"/>
    </source>
</evidence>
<evidence type="ECO:0000313" key="2">
    <source>
        <dbReference type="EMBL" id="KAJ8040944.1"/>
    </source>
</evidence>
<organism evidence="2 3">
    <name type="scientific">Holothuria leucospilota</name>
    <name type="common">Black long sea cucumber</name>
    <name type="synonym">Mertensiothuria leucospilota</name>
    <dbReference type="NCBI Taxonomy" id="206669"/>
    <lineage>
        <taxon>Eukaryota</taxon>
        <taxon>Metazoa</taxon>
        <taxon>Echinodermata</taxon>
        <taxon>Eleutherozoa</taxon>
        <taxon>Echinozoa</taxon>
        <taxon>Holothuroidea</taxon>
        <taxon>Aspidochirotacea</taxon>
        <taxon>Aspidochirotida</taxon>
        <taxon>Holothuriidae</taxon>
        <taxon>Holothuria</taxon>
    </lineage>
</organism>
<evidence type="ECO:0000313" key="3">
    <source>
        <dbReference type="Proteomes" id="UP001152320"/>
    </source>
</evidence>
<feature type="region of interest" description="Disordered" evidence="1">
    <location>
        <begin position="21"/>
        <end position="42"/>
    </location>
</feature>
<proteinExistence type="predicted"/>
<reference evidence="2" key="1">
    <citation type="submission" date="2021-10" db="EMBL/GenBank/DDBJ databases">
        <title>Tropical sea cucumber genome reveals ecological adaptation and Cuvierian tubules defense mechanism.</title>
        <authorList>
            <person name="Chen T."/>
        </authorList>
    </citation>
    <scope>NUCLEOTIDE SEQUENCE</scope>
    <source>
        <strain evidence="2">Nanhai2018</strain>
        <tissue evidence="2">Muscle</tissue>
    </source>
</reference>
<keyword evidence="3" id="KW-1185">Reference proteome</keyword>
<accession>A0A9Q1CA72</accession>
<sequence length="69" mass="7745">MPKATKVPVLRLLQIEIDSFGQKDTKSHRKKGRTPETNQRGSTPLNLKAFDILNVILILQTLIMNSALC</sequence>